<gene>
    <name evidence="1" type="ORF">TNCT_316011</name>
</gene>
<sequence>MRLAVVLTRDGPLVTFWAHFLLPLPQHYTPMTERFSSLFPYPVVKSLLYKPGLLCNRLPKYPAPNQSTQFRVVPEREHFEALLECCAPFPSFTLCWERAATVPNADDPTFAKSPGMNPFEARLVSTTNDNILHAMCMLTTSLRALLFAVENTLG</sequence>
<evidence type="ECO:0000313" key="1">
    <source>
        <dbReference type="EMBL" id="GFR30957.1"/>
    </source>
</evidence>
<protein>
    <submittedName>
        <fullName evidence="1">Uncharacterized protein</fullName>
    </submittedName>
</protein>
<dbReference type="Proteomes" id="UP000887116">
    <property type="component" value="Unassembled WGS sequence"/>
</dbReference>
<dbReference type="AlphaFoldDB" id="A0A8X6M3S2"/>
<name>A0A8X6M3S2_TRICU</name>
<keyword evidence="2" id="KW-1185">Reference proteome</keyword>
<accession>A0A8X6M3S2</accession>
<evidence type="ECO:0000313" key="2">
    <source>
        <dbReference type="Proteomes" id="UP000887116"/>
    </source>
</evidence>
<proteinExistence type="predicted"/>
<comment type="caution">
    <text evidence="1">The sequence shown here is derived from an EMBL/GenBank/DDBJ whole genome shotgun (WGS) entry which is preliminary data.</text>
</comment>
<organism evidence="1 2">
    <name type="scientific">Trichonephila clavata</name>
    <name type="common">Joro spider</name>
    <name type="synonym">Nephila clavata</name>
    <dbReference type="NCBI Taxonomy" id="2740835"/>
    <lineage>
        <taxon>Eukaryota</taxon>
        <taxon>Metazoa</taxon>
        <taxon>Ecdysozoa</taxon>
        <taxon>Arthropoda</taxon>
        <taxon>Chelicerata</taxon>
        <taxon>Arachnida</taxon>
        <taxon>Araneae</taxon>
        <taxon>Araneomorphae</taxon>
        <taxon>Entelegynae</taxon>
        <taxon>Araneoidea</taxon>
        <taxon>Nephilidae</taxon>
        <taxon>Trichonephila</taxon>
    </lineage>
</organism>
<reference evidence="1" key="1">
    <citation type="submission" date="2020-07" db="EMBL/GenBank/DDBJ databases">
        <title>Multicomponent nature underlies the extraordinary mechanical properties of spider dragline silk.</title>
        <authorList>
            <person name="Kono N."/>
            <person name="Nakamura H."/>
            <person name="Mori M."/>
            <person name="Yoshida Y."/>
            <person name="Ohtoshi R."/>
            <person name="Malay A.D."/>
            <person name="Moran D.A.P."/>
            <person name="Tomita M."/>
            <person name="Numata K."/>
            <person name="Arakawa K."/>
        </authorList>
    </citation>
    <scope>NUCLEOTIDE SEQUENCE</scope>
</reference>
<dbReference type="EMBL" id="BMAO01039369">
    <property type="protein sequence ID" value="GFR30957.1"/>
    <property type="molecule type" value="Genomic_DNA"/>
</dbReference>